<dbReference type="PROSITE" id="PS00141">
    <property type="entry name" value="ASP_PROTEASE"/>
    <property type="match status" value="1"/>
</dbReference>
<organism evidence="2 3">
    <name type="scientific">Seonamhaeicola marinus</name>
    <dbReference type="NCBI Taxonomy" id="1912246"/>
    <lineage>
        <taxon>Bacteria</taxon>
        <taxon>Pseudomonadati</taxon>
        <taxon>Bacteroidota</taxon>
        <taxon>Flavobacteriia</taxon>
        <taxon>Flavobacteriales</taxon>
        <taxon>Flavobacteriaceae</taxon>
    </lineage>
</organism>
<evidence type="ECO:0000256" key="1">
    <source>
        <dbReference type="SAM" id="SignalP"/>
    </source>
</evidence>
<keyword evidence="1" id="KW-0732">Signal</keyword>
<dbReference type="OrthoDB" id="5580718at2"/>
<dbReference type="Proteomes" id="UP000323930">
    <property type="component" value="Unassembled WGS sequence"/>
</dbReference>
<comment type="caution">
    <text evidence="2">The sequence shown here is derived from an EMBL/GenBank/DDBJ whole genome shotgun (WGS) entry which is preliminary data.</text>
</comment>
<dbReference type="EMBL" id="VSDQ01000409">
    <property type="protein sequence ID" value="TYA84248.1"/>
    <property type="molecule type" value="Genomic_DNA"/>
</dbReference>
<keyword evidence="3" id="KW-1185">Reference proteome</keyword>
<proteinExistence type="predicted"/>
<dbReference type="GO" id="GO:0004190">
    <property type="term" value="F:aspartic-type endopeptidase activity"/>
    <property type="evidence" value="ECO:0007669"/>
    <property type="project" value="InterPro"/>
</dbReference>
<evidence type="ECO:0008006" key="4">
    <source>
        <dbReference type="Google" id="ProtNLM"/>
    </source>
</evidence>
<dbReference type="AlphaFoldDB" id="A0A5D0IM43"/>
<dbReference type="RefSeq" id="WP_148540662.1">
    <property type="nucleotide sequence ID" value="NZ_VSDQ01000409.1"/>
</dbReference>
<name>A0A5D0IM43_9FLAO</name>
<accession>A0A5D0IM43</accession>
<gene>
    <name evidence="2" type="ORF">FUA24_06260</name>
</gene>
<feature type="signal peptide" evidence="1">
    <location>
        <begin position="1"/>
        <end position="22"/>
    </location>
</feature>
<reference evidence="2 3" key="1">
    <citation type="submission" date="2019-08" db="EMBL/GenBank/DDBJ databases">
        <title>Seonamhaeicola sediminis sp. nov., isolated from marine sediment.</title>
        <authorList>
            <person name="Cao W.R."/>
        </authorList>
    </citation>
    <scope>NUCLEOTIDE SEQUENCE [LARGE SCALE GENOMIC DNA]</scope>
    <source>
        <strain evidence="2 3">B011</strain>
    </source>
</reference>
<dbReference type="InterPro" id="IPR021109">
    <property type="entry name" value="Peptidase_aspartic_dom_sf"/>
</dbReference>
<dbReference type="Gene3D" id="2.40.70.10">
    <property type="entry name" value="Acid Proteases"/>
    <property type="match status" value="2"/>
</dbReference>
<sequence length="288" mass="32288">MKKLVFLLLSIILLNCASTNYATQGKVIPKDFHFKTTFTTLKTVIVLPCNMNGSTKNFLFDTGAQLTVIQRDSIFGKRFVVRGATNRTTESGSETIKDFKIGTVNFTNTFANNSNLVGLKEQIPNFGGVIGRPIIDKANWLINYPEKLLEISNKNLVDKSFYKLPMEFTKTGAPYTFLTINGKQYKTIIDLGSSSTLNVPKNHELAKVFEKTIDLKTNKRDRYTVGGLQQITEKIGIVPEVSIGQIAFKDSKLTINTSSQLRIGNNFFKDCIVYIDSANKAYRIKKLN</sequence>
<evidence type="ECO:0000313" key="2">
    <source>
        <dbReference type="EMBL" id="TYA84248.1"/>
    </source>
</evidence>
<dbReference type="InterPro" id="IPR001969">
    <property type="entry name" value="Aspartic_peptidase_AS"/>
</dbReference>
<evidence type="ECO:0000313" key="3">
    <source>
        <dbReference type="Proteomes" id="UP000323930"/>
    </source>
</evidence>
<dbReference type="GO" id="GO:0006508">
    <property type="term" value="P:proteolysis"/>
    <property type="evidence" value="ECO:0007669"/>
    <property type="project" value="InterPro"/>
</dbReference>
<dbReference type="SUPFAM" id="SSF50630">
    <property type="entry name" value="Acid proteases"/>
    <property type="match status" value="1"/>
</dbReference>
<protein>
    <recommendedName>
        <fullName evidence="4">Peptidase A2 domain-containing protein</fullName>
    </recommendedName>
</protein>
<feature type="chain" id="PRO_5023034946" description="Peptidase A2 domain-containing protein" evidence="1">
    <location>
        <begin position="23"/>
        <end position="288"/>
    </location>
</feature>